<feature type="domain" description="PAS" evidence="1">
    <location>
        <begin position="128"/>
        <end position="198"/>
    </location>
</feature>
<dbReference type="NCBIfam" id="TIGR00254">
    <property type="entry name" value="GGDEF"/>
    <property type="match status" value="1"/>
</dbReference>
<dbReference type="SMART" id="SM00267">
    <property type="entry name" value="GGDEF"/>
    <property type="match status" value="1"/>
</dbReference>
<dbReference type="CDD" id="cd00130">
    <property type="entry name" value="PAS"/>
    <property type="match status" value="2"/>
</dbReference>
<dbReference type="InterPro" id="IPR000014">
    <property type="entry name" value="PAS"/>
</dbReference>
<dbReference type="RefSeq" id="WP_204700433.1">
    <property type="nucleotide sequence ID" value="NZ_JAFBDQ010000002.1"/>
</dbReference>
<dbReference type="SMART" id="SM00471">
    <property type="entry name" value="HDc"/>
    <property type="match status" value="1"/>
</dbReference>
<dbReference type="PANTHER" id="PTHR43155:SF2">
    <property type="entry name" value="CYCLIC DI-GMP PHOSPHODIESTERASE PA4108"/>
    <property type="match status" value="1"/>
</dbReference>
<accession>A0A939BNL8</accession>
<evidence type="ECO:0000259" key="3">
    <source>
        <dbReference type="PROSITE" id="PS50887"/>
    </source>
</evidence>
<keyword evidence="6" id="KW-1185">Reference proteome</keyword>
<evidence type="ECO:0000313" key="5">
    <source>
        <dbReference type="EMBL" id="MBM7555712.1"/>
    </source>
</evidence>
<dbReference type="Proteomes" id="UP000774000">
    <property type="component" value="Unassembled WGS sequence"/>
</dbReference>
<dbReference type="SUPFAM" id="SSF109604">
    <property type="entry name" value="HD-domain/PDEase-like"/>
    <property type="match status" value="1"/>
</dbReference>
<dbReference type="InterPro" id="IPR029787">
    <property type="entry name" value="Nucleotide_cyclase"/>
</dbReference>
<dbReference type="InterPro" id="IPR037522">
    <property type="entry name" value="HD_GYP_dom"/>
</dbReference>
<dbReference type="Pfam" id="PF00990">
    <property type="entry name" value="GGDEF"/>
    <property type="match status" value="1"/>
</dbReference>
<evidence type="ECO:0000259" key="4">
    <source>
        <dbReference type="PROSITE" id="PS51832"/>
    </source>
</evidence>
<dbReference type="SMART" id="SM00091">
    <property type="entry name" value="PAS"/>
    <property type="match status" value="2"/>
</dbReference>
<dbReference type="Gene3D" id="3.30.450.20">
    <property type="entry name" value="PAS domain"/>
    <property type="match status" value="2"/>
</dbReference>
<dbReference type="InterPro" id="IPR000160">
    <property type="entry name" value="GGDEF_dom"/>
</dbReference>
<dbReference type="InterPro" id="IPR003607">
    <property type="entry name" value="HD/PDEase_dom"/>
</dbReference>
<evidence type="ECO:0000259" key="2">
    <source>
        <dbReference type="PROSITE" id="PS50113"/>
    </source>
</evidence>
<dbReference type="Gene3D" id="1.10.3210.10">
    <property type="entry name" value="Hypothetical protein af1432"/>
    <property type="match status" value="1"/>
</dbReference>
<dbReference type="Pfam" id="PF13487">
    <property type="entry name" value="HD_5"/>
    <property type="match status" value="1"/>
</dbReference>
<dbReference type="Pfam" id="PF13426">
    <property type="entry name" value="PAS_9"/>
    <property type="match status" value="1"/>
</dbReference>
<organism evidence="5 6">
    <name type="scientific">Halanaerobacter jeridensis</name>
    <dbReference type="NCBI Taxonomy" id="706427"/>
    <lineage>
        <taxon>Bacteria</taxon>
        <taxon>Bacillati</taxon>
        <taxon>Bacillota</taxon>
        <taxon>Clostridia</taxon>
        <taxon>Halanaerobiales</taxon>
        <taxon>Halobacteroidaceae</taxon>
        <taxon>Halanaerobacter</taxon>
    </lineage>
</organism>
<dbReference type="EMBL" id="JAFBDQ010000002">
    <property type="protein sequence ID" value="MBM7555712.1"/>
    <property type="molecule type" value="Genomic_DNA"/>
</dbReference>
<feature type="domain" description="HD-GYP" evidence="4">
    <location>
        <begin position="397"/>
        <end position="581"/>
    </location>
</feature>
<dbReference type="InterPro" id="IPR035965">
    <property type="entry name" value="PAS-like_dom_sf"/>
</dbReference>
<dbReference type="InterPro" id="IPR043128">
    <property type="entry name" value="Rev_trsase/Diguanyl_cyclase"/>
</dbReference>
<comment type="caution">
    <text evidence="5">The sequence shown here is derived from an EMBL/GenBank/DDBJ whole genome shotgun (WGS) entry which is preliminary data.</text>
</comment>
<reference evidence="5" key="1">
    <citation type="submission" date="2021-01" db="EMBL/GenBank/DDBJ databases">
        <title>Genomic Encyclopedia of Type Strains, Phase IV (KMG-IV): sequencing the most valuable type-strain genomes for metagenomic binning, comparative biology and taxonomic classification.</title>
        <authorList>
            <person name="Goeker M."/>
        </authorList>
    </citation>
    <scope>NUCLEOTIDE SEQUENCE</scope>
    <source>
        <strain evidence="5">DSM 23230</strain>
    </source>
</reference>
<evidence type="ECO:0000259" key="1">
    <source>
        <dbReference type="PROSITE" id="PS50112"/>
    </source>
</evidence>
<gene>
    <name evidence="5" type="ORF">JOC47_000537</name>
</gene>
<dbReference type="CDD" id="cd00077">
    <property type="entry name" value="HDc"/>
    <property type="match status" value="1"/>
</dbReference>
<dbReference type="SUPFAM" id="SSF55785">
    <property type="entry name" value="PYP-like sensor domain (PAS domain)"/>
    <property type="match status" value="2"/>
</dbReference>
<dbReference type="PROSITE" id="PS51832">
    <property type="entry name" value="HD_GYP"/>
    <property type="match status" value="1"/>
</dbReference>
<evidence type="ECO:0000313" key="6">
    <source>
        <dbReference type="Proteomes" id="UP000774000"/>
    </source>
</evidence>
<protein>
    <submittedName>
        <fullName evidence="5">Diguanylate cyclase (GGDEF)-like protein/PAS domain S-box-containing protein</fullName>
    </submittedName>
</protein>
<dbReference type="InterPro" id="IPR000700">
    <property type="entry name" value="PAS-assoc_C"/>
</dbReference>
<proteinExistence type="predicted"/>
<dbReference type="Pfam" id="PF08447">
    <property type="entry name" value="PAS_3"/>
    <property type="match status" value="1"/>
</dbReference>
<dbReference type="PANTHER" id="PTHR43155">
    <property type="entry name" value="CYCLIC DI-GMP PHOSPHODIESTERASE PA4108-RELATED"/>
    <property type="match status" value="1"/>
</dbReference>
<dbReference type="SUPFAM" id="SSF55073">
    <property type="entry name" value="Nucleotide cyclase"/>
    <property type="match status" value="1"/>
</dbReference>
<name>A0A939BNL8_9FIRM</name>
<sequence>MNKYEQLFIEAPIGIFRTNDQGEPLSVNKSLAKMLGCANEEEVLEYYTDLSEQLYVNSQRRIDFINQLKEKKEVNNFEYQARRSDGEEIWLSMDARIGEVKSDGSFVIEGFVIDITEMKVTKEELEKKKEALETFFNVTPDLLGIIDIDGNFIKVNQAWEKNLGYSKEKLEKSNCFDYIHPADQNDTKRKLKRLKNKEEVLNFVNRYRNSQGEYRYLEWRARWKNGFIYAASRDVTKRKKQEDKIKYISFHDNLTNLYNRTYLEEEIERMDVERQLPISLIMADLNGLKVVNDTYGHDRGDEILKQTAKILKTACRQEDVIARWGGDEFVIFLPQTREKEAQKVYNRIKNLCAATDGNEIPISIALGIGVKNNLEQKIYDVLNVAEEQMYKNKLDESRSTKSHIVKALLKTLGEKSDETEEHAWRMQKLTFLMAEELDLSQAKMDKLSLVATLHDIGKTIIPAEILTKTAKLTEDEWDTIQQHPKTGYRIASSTEEFSHVAEKILYHHERWDGSGYPHGLKGEGIPLLSRIITIVDAYDVMTNGRPYKDAMTKKEALAELERCSGTQFDPQLVNHFIKVMS</sequence>
<dbReference type="PROSITE" id="PS50113">
    <property type="entry name" value="PAC"/>
    <property type="match status" value="1"/>
</dbReference>
<feature type="domain" description="PAC" evidence="2">
    <location>
        <begin position="75"/>
        <end position="127"/>
    </location>
</feature>
<dbReference type="Gene3D" id="3.30.70.270">
    <property type="match status" value="1"/>
</dbReference>
<dbReference type="PROSITE" id="PS50112">
    <property type="entry name" value="PAS"/>
    <property type="match status" value="1"/>
</dbReference>
<dbReference type="PROSITE" id="PS50887">
    <property type="entry name" value="GGDEF"/>
    <property type="match status" value="1"/>
</dbReference>
<feature type="domain" description="GGDEF" evidence="3">
    <location>
        <begin position="276"/>
        <end position="406"/>
    </location>
</feature>
<dbReference type="InterPro" id="IPR013655">
    <property type="entry name" value="PAS_fold_3"/>
</dbReference>
<dbReference type="NCBIfam" id="TIGR00229">
    <property type="entry name" value="sensory_box"/>
    <property type="match status" value="2"/>
</dbReference>
<dbReference type="CDD" id="cd01949">
    <property type="entry name" value="GGDEF"/>
    <property type="match status" value="1"/>
</dbReference>
<dbReference type="AlphaFoldDB" id="A0A939BNL8"/>